<protein>
    <submittedName>
        <fullName evidence="2">Uncharacterized protein</fullName>
    </submittedName>
</protein>
<comment type="caution">
    <text evidence="2">The sequence shown here is derived from an EMBL/GenBank/DDBJ whole genome shotgun (WGS) entry which is preliminary data.</text>
</comment>
<sequence length="351" mass="38024">MLRPFADGALEAEYQRQRQESLSTLDMRAAVAFVGLWLYDLLRFAGVTPLSGLLKATVWLAAVGMKPVYVYAIVGRDFYKQFRVWIISFTKTVFAMHPPGEHLHLASLAHTTASAAMPAWRLLLTLANGMRLPKMIVTGCGWGTFAFNIPMQAGCGGDRLALVGRAIKDNEAQCSTPFFTSPQAQAVLHRLADGLTAVLSSALWMGAGIRGDKASGAGRSGAVFNCCRLLPTFPAGLDPCLLLGAWGALCSFLLTTLWLAVAERRARSEFGRRHRHRLAAAEQDLVEQGSSPVWAWGGAALLFAYICLLLWQVLLVVYSWAGRGGKLPLMSKDAAMESSTAFTEASLASEL</sequence>
<keyword evidence="1" id="KW-0812">Transmembrane</keyword>
<feature type="transmembrane region" description="Helical" evidence="1">
    <location>
        <begin position="293"/>
        <end position="321"/>
    </location>
</feature>
<evidence type="ECO:0000313" key="3">
    <source>
        <dbReference type="Proteomes" id="UP001205105"/>
    </source>
</evidence>
<dbReference type="EMBL" id="JADXDR010000118">
    <property type="protein sequence ID" value="KAI7838836.1"/>
    <property type="molecule type" value="Genomic_DNA"/>
</dbReference>
<dbReference type="Proteomes" id="UP001205105">
    <property type="component" value="Unassembled WGS sequence"/>
</dbReference>
<evidence type="ECO:0000313" key="2">
    <source>
        <dbReference type="EMBL" id="KAI7838836.1"/>
    </source>
</evidence>
<organism evidence="2 3">
    <name type="scientific">Chlorella ohadii</name>
    <dbReference type="NCBI Taxonomy" id="2649997"/>
    <lineage>
        <taxon>Eukaryota</taxon>
        <taxon>Viridiplantae</taxon>
        <taxon>Chlorophyta</taxon>
        <taxon>core chlorophytes</taxon>
        <taxon>Trebouxiophyceae</taxon>
        <taxon>Chlorellales</taxon>
        <taxon>Chlorellaceae</taxon>
        <taxon>Chlorella clade</taxon>
        <taxon>Chlorella</taxon>
    </lineage>
</organism>
<dbReference type="AlphaFoldDB" id="A0AAD5GZW5"/>
<evidence type="ECO:0000256" key="1">
    <source>
        <dbReference type="SAM" id="Phobius"/>
    </source>
</evidence>
<keyword evidence="3" id="KW-1185">Reference proteome</keyword>
<feature type="transmembrane region" description="Helical" evidence="1">
    <location>
        <begin position="240"/>
        <end position="261"/>
    </location>
</feature>
<gene>
    <name evidence="2" type="ORF">COHA_007450</name>
</gene>
<keyword evidence="1" id="KW-1133">Transmembrane helix</keyword>
<accession>A0AAD5GZW5</accession>
<keyword evidence="1" id="KW-0472">Membrane</keyword>
<reference evidence="2" key="1">
    <citation type="submission" date="2020-11" db="EMBL/GenBank/DDBJ databases">
        <title>Chlorella ohadii genome sequencing and assembly.</title>
        <authorList>
            <person name="Murik O."/>
            <person name="Treves H."/>
            <person name="Kedem I."/>
            <person name="Shotland Y."/>
            <person name="Kaplan A."/>
        </authorList>
    </citation>
    <scope>NUCLEOTIDE SEQUENCE</scope>
    <source>
        <strain evidence="2">1</strain>
    </source>
</reference>
<proteinExistence type="predicted"/>
<name>A0AAD5GZW5_9CHLO</name>